<name>A0ABN0FC61_9BURK</name>
<dbReference type="PROSITE" id="PS50234">
    <property type="entry name" value="VWFA"/>
    <property type="match status" value="1"/>
</dbReference>
<proteinExistence type="inferred from homology"/>
<dbReference type="Gene3D" id="3.40.50.410">
    <property type="entry name" value="von Willebrand factor, type A domain"/>
    <property type="match status" value="1"/>
</dbReference>
<accession>A0ABN0FC61</accession>
<dbReference type="Proteomes" id="UP000004980">
    <property type="component" value="Unassembled WGS sequence"/>
</dbReference>
<protein>
    <submittedName>
        <fullName evidence="5">Tyrosinase</fullName>
    </submittedName>
</protein>
<reference evidence="5 6" key="1">
    <citation type="journal article" date="2012" name="J. Bacteriol.">
        <title>Draft Genome Sequence of the Soil Bacterium Burkholderia terrae Strain BS001, Which Interacts with Fungal Surface Structures.</title>
        <authorList>
            <person name="Nazir R."/>
            <person name="Hansen M.A."/>
            <person name="Sorensen S."/>
            <person name="van Elsas J.D."/>
        </authorList>
    </citation>
    <scope>NUCLEOTIDE SEQUENCE [LARGE SCALE GENOMIC DNA]</scope>
    <source>
        <strain evidence="5 6">BS001</strain>
    </source>
</reference>
<dbReference type="PANTHER" id="PTHR11474:SF126">
    <property type="entry name" value="TYROSINASE-LIKE PROTEIN TYR-1-RELATED"/>
    <property type="match status" value="1"/>
</dbReference>
<dbReference type="InterPro" id="IPR002227">
    <property type="entry name" value="Tyrosinase_Cu-bd"/>
</dbReference>
<dbReference type="PANTHER" id="PTHR11474">
    <property type="entry name" value="TYROSINASE FAMILY MEMBER"/>
    <property type="match status" value="1"/>
</dbReference>
<dbReference type="SMART" id="SM00327">
    <property type="entry name" value="VWA"/>
    <property type="match status" value="1"/>
</dbReference>
<keyword evidence="3" id="KW-0186">Copper</keyword>
<keyword evidence="6" id="KW-1185">Reference proteome</keyword>
<dbReference type="Gene3D" id="1.10.1280.10">
    <property type="entry name" value="Di-copper center containing domain from catechol oxidase"/>
    <property type="match status" value="2"/>
</dbReference>
<dbReference type="Pfam" id="PF00092">
    <property type="entry name" value="VWA"/>
    <property type="match status" value="1"/>
</dbReference>
<evidence type="ECO:0000313" key="6">
    <source>
        <dbReference type="Proteomes" id="UP000004980"/>
    </source>
</evidence>
<evidence type="ECO:0000256" key="3">
    <source>
        <dbReference type="ARBA" id="ARBA00023008"/>
    </source>
</evidence>
<evidence type="ECO:0000256" key="2">
    <source>
        <dbReference type="ARBA" id="ARBA00022723"/>
    </source>
</evidence>
<keyword evidence="2" id="KW-0479">Metal-binding</keyword>
<dbReference type="InterPro" id="IPR008922">
    <property type="entry name" value="Di-copper_centre_dom_sf"/>
</dbReference>
<comment type="similarity">
    <text evidence="1">Belongs to the tyrosinase family.</text>
</comment>
<dbReference type="RefSeq" id="WP_007589306.1">
    <property type="nucleotide sequence ID" value="NZ_AKAU01000197.1"/>
</dbReference>
<dbReference type="CDD" id="cd00198">
    <property type="entry name" value="vWFA"/>
    <property type="match status" value="1"/>
</dbReference>
<dbReference type="SUPFAM" id="SSF53300">
    <property type="entry name" value="vWA-like"/>
    <property type="match status" value="1"/>
</dbReference>
<dbReference type="Pfam" id="PF00264">
    <property type="entry name" value="Tyrosinase"/>
    <property type="match status" value="2"/>
</dbReference>
<dbReference type="InterPro" id="IPR050316">
    <property type="entry name" value="Tyrosinase/Hemocyanin"/>
</dbReference>
<sequence>MRCRKNYRDLTPVERDRLVNALHHVKATGIVDQYAAEHETHFNHGIHVSSHFLPWHRNFIRRFEDELRTYHPAVTIPYWNSVADTSPSDPLWDNTFLGQFDSAWGLGRALGSDTLPTQGQMNSALAHGTYDAFWPDLETNVHNPPHRWVEGEMGQADSPHDPVFYLHHCWIDLLWAQWQLRNPAAPFVTSGAGLGLNDPMMGVTTTPADVLDHRSINIYHYPPGFQQDVPAVTLDTPVVNFIEVPTGETRMVAAVFSLDACEPIHLTVLHGPTVTSGPPGTVFGVFVSPVVADPHLDSKGRVWFIYTGTTAGDVAAGTVTIGCDETGQQFVIALTANTIARPTTALVMVLDQSNSMNFDSGLGAGVTRAEVLKFSAPTAVVVLEDENAMAVCTFDQDAHPGIGMTAAAGVGKLTINGAIQSYAPNPNGWTSIGEGLVFARDILNPVTGYDVKALVVLTDGQENHGPNTRRYISDVTDLIASLNGRVFAIGLGRAEVLNPATLQALCNGNSGYMLMTGDLTPDAGYRLAKYYQQIFAGVTNNEIVRDPEGFVGPGIEVRIPFWLAETDITAKAILLTPVPWVIRYQLETPDGNIIDPGVAGAHPMLAFEVGEQVALYRVGLPVPLGAISAHSGRWYARLTVDDRYFKKYLSSLDNHSGLYATTAAHGMRYNFNVHAYSNLRMRATLSQTSNEPGATMTIRAVLTEYGVPVASRAACLVELTRPDNTQAMVAMSEVQPGVFESVTLAALPGIYRFSIFAEGKTLRASPFTREQTLTGAVWRGGDRPSPTSRDDPTWTTDRLCRLVGCLLANRAVMELLKKHGVDPNELRRCFAAYCQHTSPAEPARAAALTLEGRLRPIVRDETILRAVMDAIEPGLE</sequence>
<evidence type="ECO:0000313" key="5">
    <source>
        <dbReference type="EMBL" id="EIM96277.1"/>
    </source>
</evidence>
<evidence type="ECO:0000256" key="1">
    <source>
        <dbReference type="ARBA" id="ARBA00009928"/>
    </source>
</evidence>
<dbReference type="InterPro" id="IPR002035">
    <property type="entry name" value="VWF_A"/>
</dbReference>
<dbReference type="EMBL" id="AKAU01000197">
    <property type="protein sequence ID" value="EIM96277.1"/>
    <property type="molecule type" value="Genomic_DNA"/>
</dbReference>
<evidence type="ECO:0000259" key="4">
    <source>
        <dbReference type="PROSITE" id="PS50234"/>
    </source>
</evidence>
<comment type="caution">
    <text evidence="5">The sequence shown here is derived from an EMBL/GenBank/DDBJ whole genome shotgun (WGS) entry which is preliminary data.</text>
</comment>
<feature type="domain" description="VWFA" evidence="4">
    <location>
        <begin position="345"/>
        <end position="534"/>
    </location>
</feature>
<dbReference type="InterPro" id="IPR036465">
    <property type="entry name" value="vWFA_dom_sf"/>
</dbReference>
<dbReference type="SUPFAM" id="SSF48056">
    <property type="entry name" value="Di-copper centre-containing domain"/>
    <property type="match status" value="1"/>
</dbReference>
<organism evidence="5 6">
    <name type="scientific">Paraburkholderia hospita</name>
    <dbReference type="NCBI Taxonomy" id="169430"/>
    <lineage>
        <taxon>Bacteria</taxon>
        <taxon>Pseudomonadati</taxon>
        <taxon>Pseudomonadota</taxon>
        <taxon>Betaproteobacteria</taxon>
        <taxon>Burkholderiales</taxon>
        <taxon>Burkholderiaceae</taxon>
        <taxon>Paraburkholderia</taxon>
    </lineage>
</organism>
<dbReference type="PROSITE" id="PS00498">
    <property type="entry name" value="TYROSINASE_2"/>
    <property type="match status" value="1"/>
</dbReference>
<gene>
    <name evidence="5" type="ORF">WQE_34666</name>
</gene>